<dbReference type="SUPFAM" id="SSF48230">
    <property type="entry name" value="Chondroitin AC/alginate lyase"/>
    <property type="match status" value="1"/>
</dbReference>
<feature type="active site" evidence="4">
    <location>
        <position position="276"/>
    </location>
</feature>
<accession>A0A841FIY2</accession>
<dbReference type="Gene3D" id="1.50.10.100">
    <property type="entry name" value="Chondroitin AC/alginate lyase"/>
    <property type="match status" value="1"/>
</dbReference>
<dbReference type="InterPro" id="IPR038970">
    <property type="entry name" value="Lyase_8"/>
</dbReference>
<dbReference type="Pfam" id="PF02884">
    <property type="entry name" value="Lyase_8_C"/>
    <property type="match status" value="1"/>
</dbReference>
<dbReference type="Pfam" id="PF08124">
    <property type="entry name" value="Lyase_8_N"/>
    <property type="match status" value="1"/>
</dbReference>
<dbReference type="InterPro" id="IPR003159">
    <property type="entry name" value="Lyase_8_central_dom"/>
</dbReference>
<keyword evidence="10" id="KW-1185">Reference proteome</keyword>
<feature type="domain" description="Polysaccharide lyase family 8 C-terminal" evidence="7">
    <location>
        <begin position="683"/>
        <end position="746"/>
    </location>
</feature>
<dbReference type="RefSeq" id="WP_184788613.1">
    <property type="nucleotide sequence ID" value="NZ_BONT01000075.1"/>
</dbReference>
<dbReference type="GO" id="GO:0030340">
    <property type="term" value="F:hyaluronate lyase activity"/>
    <property type="evidence" value="ECO:0007669"/>
    <property type="project" value="UniProtKB-EC"/>
</dbReference>
<evidence type="ECO:0000259" key="8">
    <source>
        <dbReference type="Pfam" id="PF08124"/>
    </source>
</evidence>
<sequence>MRRRTLLAAGGAALLPVSAAAFPTPAHAADLPAADFTALRARAAELLTGGAFDPADPAYTAPLAVLETGAATVSASLVRDPARELLFADLPNLTTTIANVSLSYRRLRTLAVAWATPGTRFTGDTATLDDVLGGLDLLYTKGYNETKPETGNWWFWEIGNPRALMDICVLVHDHLGAERLAAATRVVDRFVPDADRRTNAPTLSETGANRADKAVIVALRGIVGAGAEKLALARDGVSDVRDGGRNTLLDYETAGDGFYSDGSFIQHTSIAYTGTYGNVLLSSLSFILRLLTASSWEVTDPKRTVIFDAIERSFAPLMHDGLMLDCVAGRAVSRQTAGNHAWGNDTITGSLLLAESAPEPYASRFRALAKSWIEQRTAVPYLGAASLAVLPRALAVVGDDTIRPAERLLGHTVFADMDRVLHRRPRWTFALSLSSKRIATYESGNGEHPRGWFTGDGMTYVYDRDQTHYSDAYWPTVDAQRLPGTTVDTLPRAHFSGSVSRPATSWAGGVELGGAGAAGMDLAAWGCTLRAKKSWFGLGDAVVALGAGITSTDGRAIETIVDNRNLHAAGTNRLTIDGRRQPGDQGWTETFDEVSHAHLAGVGGYVFPGGASLHALREERTGSWRDINDGADTGGSPDPVTRRYVTLWFDHGADPAGADYAYILLPGADSDETRRHALTRPIRVLANTAAVQAVSTRDGLLAANFWQGATVGDLASDGPASLMIRRSRGRIEIAVSDPSRTATTVTIDLPHAVASVLSADETVTVTPGTRGRIAVAVGGSRGHAHRAVLRAG</sequence>
<dbReference type="GO" id="GO:0005975">
    <property type="term" value="P:carbohydrate metabolic process"/>
    <property type="evidence" value="ECO:0007669"/>
    <property type="project" value="InterPro"/>
</dbReference>
<dbReference type="SUPFAM" id="SSF49863">
    <property type="entry name" value="Hyaluronate lyase-like, C-terminal domain"/>
    <property type="match status" value="1"/>
</dbReference>
<evidence type="ECO:0000259" key="6">
    <source>
        <dbReference type="Pfam" id="PF02278"/>
    </source>
</evidence>
<dbReference type="Gene3D" id="2.70.98.10">
    <property type="match status" value="1"/>
</dbReference>
<evidence type="ECO:0000256" key="3">
    <source>
        <dbReference type="ARBA" id="ARBA00023239"/>
    </source>
</evidence>
<dbReference type="EMBL" id="JACHGT010000007">
    <property type="protein sequence ID" value="MBB6035765.1"/>
    <property type="molecule type" value="Genomic_DNA"/>
</dbReference>
<dbReference type="CDD" id="cd01083">
    <property type="entry name" value="GAG_Lyase"/>
    <property type="match status" value="1"/>
</dbReference>
<protein>
    <submittedName>
        <fullName evidence="9">Hyaluronate lyase</fullName>
        <ecNumber evidence="9">4.2.2.1</ecNumber>
    </submittedName>
</protein>
<gene>
    <name evidence="9" type="ORF">HNR73_003629</name>
</gene>
<proteinExistence type="inferred from homology"/>
<keyword evidence="2 5" id="KW-0732">Signal</keyword>
<dbReference type="InterPro" id="IPR014718">
    <property type="entry name" value="GH-type_carb-bd"/>
</dbReference>
<evidence type="ECO:0000313" key="9">
    <source>
        <dbReference type="EMBL" id="MBB6035765.1"/>
    </source>
</evidence>
<dbReference type="InterPro" id="IPR011071">
    <property type="entry name" value="Lyase_8-like_C"/>
</dbReference>
<dbReference type="AlphaFoldDB" id="A0A841FIY2"/>
<dbReference type="Gene3D" id="2.60.220.10">
    <property type="entry name" value="Polysaccharide lyase family 8-like, C-terminal"/>
    <property type="match status" value="1"/>
</dbReference>
<organism evidence="9 10">
    <name type="scientific">Phytomonospora endophytica</name>
    <dbReference type="NCBI Taxonomy" id="714109"/>
    <lineage>
        <taxon>Bacteria</taxon>
        <taxon>Bacillati</taxon>
        <taxon>Actinomycetota</taxon>
        <taxon>Actinomycetes</taxon>
        <taxon>Micromonosporales</taxon>
        <taxon>Micromonosporaceae</taxon>
        <taxon>Phytomonospora</taxon>
    </lineage>
</organism>
<evidence type="ECO:0000256" key="1">
    <source>
        <dbReference type="ARBA" id="ARBA00006699"/>
    </source>
</evidence>
<feature type="active site" evidence="4">
    <location>
        <position position="267"/>
    </location>
</feature>
<evidence type="ECO:0000259" key="7">
    <source>
        <dbReference type="Pfam" id="PF02884"/>
    </source>
</evidence>
<feature type="domain" description="Polysaccharide lyase family 8 central" evidence="6">
    <location>
        <begin position="411"/>
        <end position="669"/>
    </location>
</feature>
<dbReference type="SUPFAM" id="SSF74650">
    <property type="entry name" value="Galactose mutarotase-like"/>
    <property type="match status" value="1"/>
</dbReference>
<evidence type="ECO:0000313" key="10">
    <source>
        <dbReference type="Proteomes" id="UP000548476"/>
    </source>
</evidence>
<keyword evidence="3 9" id="KW-0456">Lyase</keyword>
<feature type="signal peptide" evidence="5">
    <location>
        <begin position="1"/>
        <end position="28"/>
    </location>
</feature>
<dbReference type="GO" id="GO:0030246">
    <property type="term" value="F:carbohydrate binding"/>
    <property type="evidence" value="ECO:0007669"/>
    <property type="project" value="InterPro"/>
</dbReference>
<comment type="caution">
    <text evidence="9">The sequence shown here is derived from an EMBL/GenBank/DDBJ whole genome shotgun (WGS) entry which is preliminary data.</text>
</comment>
<dbReference type="Proteomes" id="UP000548476">
    <property type="component" value="Unassembled WGS sequence"/>
</dbReference>
<dbReference type="GO" id="GO:0005576">
    <property type="term" value="C:extracellular region"/>
    <property type="evidence" value="ECO:0007669"/>
    <property type="project" value="InterPro"/>
</dbReference>
<dbReference type="PANTHER" id="PTHR38481">
    <property type="entry name" value="HYALURONATE LYASE"/>
    <property type="match status" value="1"/>
</dbReference>
<feature type="domain" description="Polysaccharide lyase 8 N-terminal alpha-helical" evidence="8">
    <location>
        <begin position="48"/>
        <end position="369"/>
    </location>
</feature>
<evidence type="ECO:0000256" key="5">
    <source>
        <dbReference type="SAM" id="SignalP"/>
    </source>
</evidence>
<feature type="active site" evidence="4">
    <location>
        <position position="330"/>
    </location>
</feature>
<reference evidence="9 10" key="1">
    <citation type="submission" date="2020-08" db="EMBL/GenBank/DDBJ databases">
        <title>Genomic Encyclopedia of Type Strains, Phase IV (KMG-IV): sequencing the most valuable type-strain genomes for metagenomic binning, comparative biology and taxonomic classification.</title>
        <authorList>
            <person name="Goeker M."/>
        </authorList>
    </citation>
    <scope>NUCLEOTIDE SEQUENCE [LARGE SCALE GENOMIC DNA]</scope>
    <source>
        <strain evidence="9 10">YIM 65646</strain>
    </source>
</reference>
<dbReference type="InterPro" id="IPR011013">
    <property type="entry name" value="Gal_mutarotase_sf_dom"/>
</dbReference>
<feature type="chain" id="PRO_5032490598" evidence="5">
    <location>
        <begin position="29"/>
        <end position="792"/>
    </location>
</feature>
<dbReference type="PANTHER" id="PTHR38481:SF1">
    <property type="entry name" value="HYALURONATE LYASE"/>
    <property type="match status" value="1"/>
</dbReference>
<dbReference type="InterPro" id="IPR012970">
    <property type="entry name" value="Lyase_8_alpha_N"/>
</dbReference>
<evidence type="ECO:0000256" key="2">
    <source>
        <dbReference type="ARBA" id="ARBA00022729"/>
    </source>
</evidence>
<dbReference type="Pfam" id="PF02278">
    <property type="entry name" value="Lyase_8"/>
    <property type="match status" value="1"/>
</dbReference>
<dbReference type="InterPro" id="IPR008929">
    <property type="entry name" value="Chondroitin_lyas"/>
</dbReference>
<comment type="similarity">
    <text evidence="1">Belongs to the polysaccharide lyase 8 family.</text>
</comment>
<evidence type="ECO:0000256" key="4">
    <source>
        <dbReference type="PIRSR" id="PIRSR638970-1"/>
    </source>
</evidence>
<name>A0A841FIY2_9ACTN</name>
<dbReference type="EC" id="4.2.2.1" evidence="9"/>
<dbReference type="InterPro" id="IPR004103">
    <property type="entry name" value="Lyase_8_C"/>
</dbReference>